<keyword evidence="2" id="KW-1185">Reference proteome</keyword>
<dbReference type="InParanoid" id="A0A316YWP7"/>
<organism evidence="1 2">
    <name type="scientific">Acaromyces ingoldii</name>
    <dbReference type="NCBI Taxonomy" id="215250"/>
    <lineage>
        <taxon>Eukaryota</taxon>
        <taxon>Fungi</taxon>
        <taxon>Dikarya</taxon>
        <taxon>Basidiomycota</taxon>
        <taxon>Ustilaginomycotina</taxon>
        <taxon>Exobasidiomycetes</taxon>
        <taxon>Exobasidiales</taxon>
        <taxon>Cryptobasidiaceae</taxon>
        <taxon>Acaromyces</taxon>
    </lineage>
</organism>
<sequence>MSIQQISPALSEEHGKVVSCRERLIEDRQHDILAMRDKIDRLAPVGLPFGVSAMMSPWPIYFPRSVLERLEQVQEALHAASVDVVNRWYEEGSSFPAKMPLEPHEDELLRWYVRCAEPYSDRLGCYRPDVLFEDKSEDVQICEINGRFPFNGFLISALSCTSALSDPTSLAAKANLRPGSRMDVMESAILSLFDLKKPIHIVFQRETWPGADIHKVKDLLEEMEVDVRYVVPASLIIDNEDRLYAIDEHGLRSEVLQVSLEVEQAELRYLPQVVLQALAVRCRSNDVRTVFLVHDKRFLAVLLEQLESQVDRGILSPRQAKLLQDVIIESHLPSSSEAARVLDECERIPSAKDAYVLKAIRSGRNQGHTFGFAVDQHEWLDKLRQMVKANEKMASQVLQRFVKQRRYPIIRHHIDPTQTADFSLVSSYCVCNGRFLDMGPTRIRSGHLSEGKGSVFLGSVTDVS</sequence>
<gene>
    <name evidence="1" type="ORF">FA10DRAFT_16047</name>
</gene>
<dbReference type="RefSeq" id="XP_025380402.1">
    <property type="nucleotide sequence ID" value="XM_025518151.1"/>
</dbReference>
<dbReference type="AlphaFoldDB" id="A0A316YWP7"/>
<protein>
    <submittedName>
        <fullName evidence="1">Uncharacterized protein</fullName>
    </submittedName>
</protein>
<dbReference type="Proteomes" id="UP000245768">
    <property type="component" value="Unassembled WGS sequence"/>
</dbReference>
<proteinExistence type="predicted"/>
<dbReference type="SUPFAM" id="SSF56059">
    <property type="entry name" value="Glutathione synthetase ATP-binding domain-like"/>
    <property type="match status" value="1"/>
</dbReference>
<accession>A0A316YWP7</accession>
<name>A0A316YWP7_9BASI</name>
<dbReference type="OrthoDB" id="2117718at2759"/>
<evidence type="ECO:0000313" key="1">
    <source>
        <dbReference type="EMBL" id="PWN93204.1"/>
    </source>
</evidence>
<dbReference type="EMBL" id="KZ819634">
    <property type="protein sequence ID" value="PWN93204.1"/>
    <property type="molecule type" value="Genomic_DNA"/>
</dbReference>
<evidence type="ECO:0000313" key="2">
    <source>
        <dbReference type="Proteomes" id="UP000245768"/>
    </source>
</evidence>
<dbReference type="GeneID" id="37040067"/>
<reference evidence="1 2" key="1">
    <citation type="journal article" date="2018" name="Mol. Biol. Evol.">
        <title>Broad Genomic Sampling Reveals a Smut Pathogenic Ancestry of the Fungal Clade Ustilaginomycotina.</title>
        <authorList>
            <person name="Kijpornyongpan T."/>
            <person name="Mondo S.J."/>
            <person name="Barry K."/>
            <person name="Sandor L."/>
            <person name="Lee J."/>
            <person name="Lipzen A."/>
            <person name="Pangilinan J."/>
            <person name="LaButti K."/>
            <person name="Hainaut M."/>
            <person name="Henrissat B."/>
            <person name="Grigoriev I.V."/>
            <person name="Spatafora J.W."/>
            <person name="Aime M.C."/>
        </authorList>
    </citation>
    <scope>NUCLEOTIDE SEQUENCE [LARGE SCALE GENOMIC DNA]</scope>
    <source>
        <strain evidence="1 2">MCA 4198</strain>
    </source>
</reference>